<protein>
    <submittedName>
        <fullName evidence="1">Uncharacterized protein</fullName>
    </submittedName>
</protein>
<dbReference type="AlphaFoldDB" id="A0A519BJU7"/>
<comment type="caution">
    <text evidence="1">The sequence shown here is derived from an EMBL/GenBank/DDBJ whole genome shotgun (WGS) entry which is preliminary data.</text>
</comment>
<evidence type="ECO:0000313" key="2">
    <source>
        <dbReference type="Proteomes" id="UP000319296"/>
    </source>
</evidence>
<reference evidence="1 2" key="1">
    <citation type="journal article" date="2019" name="ISME J.">
        <title>Insights into ecological role of a new deltaproteobacterial order Candidatus Acidulodesulfobacterales by metagenomics and metatranscriptomics.</title>
        <authorList>
            <person name="Tan S."/>
            <person name="Liu J."/>
            <person name="Fang Y."/>
            <person name="Hedlund B.P."/>
            <person name="Lian Z.H."/>
            <person name="Huang L.Y."/>
            <person name="Li J.T."/>
            <person name="Huang L.N."/>
            <person name="Li W.J."/>
            <person name="Jiang H.C."/>
            <person name="Dong H.L."/>
            <person name="Shu W.S."/>
        </authorList>
    </citation>
    <scope>NUCLEOTIDE SEQUENCE [LARGE SCALE GENOMIC DNA]</scope>
    <source>
        <strain evidence="1">AP1</strain>
    </source>
</reference>
<gene>
    <name evidence="1" type="ORF">EVG15_10605</name>
</gene>
<accession>A0A519BJU7</accession>
<sequence length="90" mass="10416">MIRNFKYLKILKVKYLLILKNRLDGYAGVYNNKNYKNGIDTGSAVNSSLTPLEIKQKSLYYINKFIKAEKDKVGVLYNGKNIIILEIKEL</sequence>
<proteinExistence type="predicted"/>
<dbReference type="EMBL" id="SGBB01000034">
    <property type="protein sequence ID" value="RZD17537.1"/>
    <property type="molecule type" value="Genomic_DNA"/>
</dbReference>
<evidence type="ECO:0000313" key="1">
    <source>
        <dbReference type="EMBL" id="RZD17537.1"/>
    </source>
</evidence>
<organism evidence="1 2">
    <name type="scientific">Candidatus Acididesulfobacter diazotrophicus</name>
    <dbReference type="NCBI Taxonomy" id="2597226"/>
    <lineage>
        <taxon>Bacteria</taxon>
        <taxon>Deltaproteobacteria</taxon>
        <taxon>Candidatus Acidulodesulfobacterales</taxon>
        <taxon>Candidatus Acididesulfobacter</taxon>
    </lineage>
</organism>
<dbReference type="Proteomes" id="UP000319296">
    <property type="component" value="Unassembled WGS sequence"/>
</dbReference>
<name>A0A519BJU7_9DELT</name>